<gene>
    <name evidence="1" type="ORF">METZ01_LOCUS41077</name>
</gene>
<name>A0A381RGA3_9ZZZZ</name>
<dbReference type="AlphaFoldDB" id="A0A381RGA3"/>
<reference evidence="1" key="1">
    <citation type="submission" date="2018-05" db="EMBL/GenBank/DDBJ databases">
        <authorList>
            <person name="Lanie J.A."/>
            <person name="Ng W.-L."/>
            <person name="Kazmierczak K.M."/>
            <person name="Andrzejewski T.M."/>
            <person name="Davidsen T.M."/>
            <person name="Wayne K.J."/>
            <person name="Tettelin H."/>
            <person name="Glass J.I."/>
            <person name="Rusch D."/>
            <person name="Podicherti R."/>
            <person name="Tsui H.-C.T."/>
            <person name="Winkler M.E."/>
        </authorList>
    </citation>
    <scope>NUCLEOTIDE SEQUENCE</scope>
</reference>
<accession>A0A381RGA3</accession>
<evidence type="ECO:0000313" key="1">
    <source>
        <dbReference type="EMBL" id="SUZ88223.1"/>
    </source>
</evidence>
<proteinExistence type="predicted"/>
<organism evidence="1">
    <name type="scientific">marine metagenome</name>
    <dbReference type="NCBI Taxonomy" id="408172"/>
    <lineage>
        <taxon>unclassified sequences</taxon>
        <taxon>metagenomes</taxon>
        <taxon>ecological metagenomes</taxon>
    </lineage>
</organism>
<protein>
    <submittedName>
        <fullName evidence="1">Uncharacterized protein</fullName>
    </submittedName>
</protein>
<dbReference type="EMBL" id="UINC01001760">
    <property type="protein sequence ID" value="SUZ88223.1"/>
    <property type="molecule type" value="Genomic_DNA"/>
</dbReference>
<sequence>MIEFRIDKLFKIDVPVKNPEPCHFDEAGIFEQASKLIFLNLTTSKQ</sequence>